<dbReference type="InterPro" id="IPR004269">
    <property type="entry name" value="Folate_rcpt"/>
</dbReference>
<dbReference type="GeneID" id="101664666"/>
<keyword evidence="2 4" id="KW-0732">Signal</keyword>
<dbReference type="RefSeq" id="XP_004709135.2">
    <property type="nucleotide sequence ID" value="XM_004709078.2"/>
</dbReference>
<protein>
    <submittedName>
        <fullName evidence="7">Sperm-egg fusion protein Juno</fullName>
    </submittedName>
</protein>
<name>A0ABM0IW53_ECHTE</name>
<dbReference type="Proteomes" id="UP000694863">
    <property type="component" value="Unplaced"/>
</dbReference>
<feature type="chain" id="PRO_5047118903" evidence="4">
    <location>
        <begin position="20"/>
        <end position="115"/>
    </location>
</feature>
<gene>
    <name evidence="7" type="primary">IZUMO1R</name>
</gene>
<proteinExistence type="inferred from homology"/>
<organism evidence="6 7">
    <name type="scientific">Echinops telfairi</name>
    <name type="common">Lesser hedgehog tenrec</name>
    <dbReference type="NCBI Taxonomy" id="9371"/>
    <lineage>
        <taxon>Eukaryota</taxon>
        <taxon>Metazoa</taxon>
        <taxon>Chordata</taxon>
        <taxon>Craniata</taxon>
        <taxon>Vertebrata</taxon>
        <taxon>Euteleostomi</taxon>
        <taxon>Mammalia</taxon>
        <taxon>Eutheria</taxon>
        <taxon>Afrotheria</taxon>
        <taxon>Tenrecidae</taxon>
        <taxon>Tenrecinae</taxon>
        <taxon>Echinops</taxon>
    </lineage>
</organism>
<evidence type="ECO:0000259" key="5">
    <source>
        <dbReference type="Pfam" id="PF03024"/>
    </source>
</evidence>
<dbReference type="PANTHER" id="PTHR10517">
    <property type="entry name" value="FOLATE RECEPTOR"/>
    <property type="match status" value="1"/>
</dbReference>
<evidence type="ECO:0000256" key="2">
    <source>
        <dbReference type="ARBA" id="ARBA00022729"/>
    </source>
</evidence>
<feature type="domain" description="Folate receptor-like" evidence="5">
    <location>
        <begin position="26"/>
        <end position="109"/>
    </location>
</feature>
<keyword evidence="6" id="KW-1185">Reference proteome</keyword>
<keyword evidence="3" id="KW-1015">Disulfide bond</keyword>
<evidence type="ECO:0000313" key="7">
    <source>
        <dbReference type="RefSeq" id="XP_004709135.2"/>
    </source>
</evidence>
<evidence type="ECO:0000313" key="6">
    <source>
        <dbReference type="Proteomes" id="UP000694863"/>
    </source>
</evidence>
<reference evidence="7" key="1">
    <citation type="submission" date="2025-08" db="UniProtKB">
        <authorList>
            <consortium name="RefSeq"/>
        </authorList>
    </citation>
    <scope>IDENTIFICATION</scope>
</reference>
<dbReference type="PANTHER" id="PTHR10517:SF10">
    <property type="entry name" value="SPERM-EGG FUSION PROTEIN JUNO"/>
    <property type="match status" value="1"/>
</dbReference>
<dbReference type="Pfam" id="PF03024">
    <property type="entry name" value="Folate_rec"/>
    <property type="match status" value="1"/>
</dbReference>
<comment type="similarity">
    <text evidence="1">Belongs to the folate receptor family.</text>
</comment>
<evidence type="ECO:0000256" key="3">
    <source>
        <dbReference type="ARBA" id="ARBA00023157"/>
    </source>
</evidence>
<dbReference type="InterPro" id="IPR018143">
    <property type="entry name" value="Folate_rcpt-like"/>
</dbReference>
<evidence type="ECO:0000256" key="1">
    <source>
        <dbReference type="ARBA" id="ARBA00007932"/>
    </source>
</evidence>
<sequence length="115" mass="13211">MTWWWLLLFGLWTVTPAWTGDKRLAVCMNTSHHKQAPGPEDKLYEECMPWKDNSCCTTDASWEAHLEVSRLHNFSLTHCGLLTPSCQKHIIQAICFYACSPNLGPWIRQVAPPVR</sequence>
<accession>A0ABM0IW53</accession>
<evidence type="ECO:0000256" key="4">
    <source>
        <dbReference type="SAM" id="SignalP"/>
    </source>
</evidence>
<feature type="signal peptide" evidence="4">
    <location>
        <begin position="1"/>
        <end position="19"/>
    </location>
</feature>